<reference evidence="3 4" key="1">
    <citation type="submission" date="2021-07" db="EMBL/GenBank/DDBJ databases">
        <title>The Aristolochia fimbriata genome: insights into angiosperm evolution, floral development and chemical biosynthesis.</title>
        <authorList>
            <person name="Jiao Y."/>
        </authorList>
    </citation>
    <scope>NUCLEOTIDE SEQUENCE [LARGE SCALE GENOMIC DNA]</scope>
    <source>
        <strain evidence="3">IBCAS-2021</strain>
        <tissue evidence="3">Leaf</tissue>
    </source>
</reference>
<dbReference type="PANTHER" id="PTHR34937">
    <property type="entry name" value="OS08G0559800 PROTEIN"/>
    <property type="match status" value="1"/>
</dbReference>
<evidence type="ECO:0000313" key="4">
    <source>
        <dbReference type="Proteomes" id="UP000825729"/>
    </source>
</evidence>
<feature type="coiled-coil region" evidence="1">
    <location>
        <begin position="350"/>
        <end position="384"/>
    </location>
</feature>
<comment type="caution">
    <text evidence="3">The sequence shown here is derived from an EMBL/GenBank/DDBJ whole genome shotgun (WGS) entry which is preliminary data.</text>
</comment>
<dbReference type="PANTHER" id="PTHR34937:SF2">
    <property type="entry name" value="OS08G0559800 PROTEIN"/>
    <property type="match status" value="1"/>
</dbReference>
<name>A0AAV7DYN3_ARIFI</name>
<dbReference type="AlphaFoldDB" id="A0AAV7DYN3"/>
<evidence type="ECO:0000313" key="3">
    <source>
        <dbReference type="EMBL" id="KAG9441291.1"/>
    </source>
</evidence>
<accession>A0AAV7DYN3</accession>
<feature type="region of interest" description="Disordered" evidence="2">
    <location>
        <begin position="1"/>
        <end position="29"/>
    </location>
</feature>
<keyword evidence="1" id="KW-0175">Coiled coil</keyword>
<feature type="coiled-coil region" evidence="1">
    <location>
        <begin position="234"/>
        <end position="272"/>
    </location>
</feature>
<protein>
    <submittedName>
        <fullName evidence="3">Uncharacterized protein</fullName>
    </submittedName>
</protein>
<sequence>MEDAADASLDPVSGEDLPSDDPEVPLQNSHLSADLKQNEVSCQDLESKCKALEEALVVHRREKDEARKQSLHLVKALEEVSNERDDLILNLGVLQSEKGEARKQNLRLVEELERLSNERDDLILNVGACKEREDDLVRRRDDEIRDKLRLEDELQHARDRIVGLCEEQNRKMGVLSQGFEYIKPVEDCLKRVVERIERGMLENFAFEDGADDDPVLGDEAEMLLEKIRVAHGLSNKAEERMNECEERIKKEKKQLENSIVSLTEENRDITSLLRIALVEKEKVEKQLNRLKGGGEQKRVALLQFAEKGLQKVGFGFMVGASTGDSAEISSSNAGQRSDSSDYEEEVVGLASTVEKIMKNLRLEISQLKQSLDDSRSESERLQSLTEKQTQKIAENALYIKDLEEREVLLTQNVEERMTELTEAEEDAKRWRQACELEVEAGKIAIEQRDKEVASLEQELQNARASINVLTNKMKLKKELASAAEAAQAAAERSLRLVDSRCIGFRDRIEELTRQLEEAEGKGDRRGCRSARYVCWPWRALRLSPAPRRRRVRVARYGPEMEALLHFRV</sequence>
<feature type="coiled-coil region" evidence="1">
    <location>
        <begin position="35"/>
        <end position="167"/>
    </location>
</feature>
<gene>
    <name evidence="3" type="ORF">H6P81_017145</name>
</gene>
<proteinExistence type="predicted"/>
<evidence type="ECO:0000256" key="1">
    <source>
        <dbReference type="SAM" id="Coils"/>
    </source>
</evidence>
<feature type="coiled-coil region" evidence="1">
    <location>
        <begin position="413"/>
        <end position="521"/>
    </location>
</feature>
<evidence type="ECO:0000256" key="2">
    <source>
        <dbReference type="SAM" id="MobiDB-lite"/>
    </source>
</evidence>
<dbReference type="InterPro" id="IPR040300">
    <property type="entry name" value="At3g49055-like"/>
</dbReference>
<dbReference type="Proteomes" id="UP000825729">
    <property type="component" value="Unassembled WGS sequence"/>
</dbReference>
<keyword evidence="4" id="KW-1185">Reference proteome</keyword>
<dbReference type="EMBL" id="JAINDJ010000007">
    <property type="protein sequence ID" value="KAG9441291.1"/>
    <property type="molecule type" value="Genomic_DNA"/>
</dbReference>
<organism evidence="3 4">
    <name type="scientific">Aristolochia fimbriata</name>
    <name type="common">White veined hardy Dutchman's pipe vine</name>
    <dbReference type="NCBI Taxonomy" id="158543"/>
    <lineage>
        <taxon>Eukaryota</taxon>
        <taxon>Viridiplantae</taxon>
        <taxon>Streptophyta</taxon>
        <taxon>Embryophyta</taxon>
        <taxon>Tracheophyta</taxon>
        <taxon>Spermatophyta</taxon>
        <taxon>Magnoliopsida</taxon>
        <taxon>Magnoliidae</taxon>
        <taxon>Piperales</taxon>
        <taxon>Aristolochiaceae</taxon>
        <taxon>Aristolochia</taxon>
    </lineage>
</organism>